<dbReference type="EC" id="5.6.2.4" evidence="5"/>
<dbReference type="Pfam" id="PF00270">
    <property type="entry name" value="DEAD"/>
    <property type="match status" value="1"/>
</dbReference>
<dbReference type="EMBL" id="MU858731">
    <property type="protein sequence ID" value="KAK4205856.1"/>
    <property type="molecule type" value="Genomic_DNA"/>
</dbReference>
<evidence type="ECO:0000256" key="1">
    <source>
        <dbReference type="ARBA" id="ARBA00005446"/>
    </source>
</evidence>
<evidence type="ECO:0000256" key="2">
    <source>
        <dbReference type="ARBA" id="ARBA00022741"/>
    </source>
</evidence>
<comment type="catalytic activity">
    <reaction evidence="4">
        <text>Couples ATP hydrolysis with the unwinding of duplex DNA by translocating in the 3'-5' direction.</text>
        <dbReference type="EC" id="5.6.2.4"/>
    </reaction>
</comment>
<dbReference type="Pfam" id="PF00271">
    <property type="entry name" value="Helicase_C"/>
    <property type="match status" value="1"/>
</dbReference>
<dbReference type="Proteomes" id="UP001301769">
    <property type="component" value="Unassembled WGS sequence"/>
</dbReference>
<proteinExistence type="inferred from homology"/>
<dbReference type="PANTHER" id="PTHR13710">
    <property type="entry name" value="DNA HELICASE RECQ FAMILY MEMBER"/>
    <property type="match status" value="1"/>
</dbReference>
<reference evidence="8" key="1">
    <citation type="journal article" date="2023" name="Mol. Phylogenet. Evol.">
        <title>Genome-scale phylogeny and comparative genomics of the fungal order Sordariales.</title>
        <authorList>
            <person name="Hensen N."/>
            <person name="Bonometti L."/>
            <person name="Westerberg I."/>
            <person name="Brannstrom I.O."/>
            <person name="Guillou S."/>
            <person name="Cros-Aarteil S."/>
            <person name="Calhoun S."/>
            <person name="Haridas S."/>
            <person name="Kuo A."/>
            <person name="Mondo S."/>
            <person name="Pangilinan J."/>
            <person name="Riley R."/>
            <person name="LaButti K."/>
            <person name="Andreopoulos B."/>
            <person name="Lipzen A."/>
            <person name="Chen C."/>
            <person name="Yan M."/>
            <person name="Daum C."/>
            <person name="Ng V."/>
            <person name="Clum A."/>
            <person name="Steindorff A."/>
            <person name="Ohm R.A."/>
            <person name="Martin F."/>
            <person name="Silar P."/>
            <person name="Natvig D.O."/>
            <person name="Lalanne C."/>
            <person name="Gautier V."/>
            <person name="Ament-Velasquez S.L."/>
            <person name="Kruys A."/>
            <person name="Hutchinson M.I."/>
            <person name="Powell A.J."/>
            <person name="Barry K."/>
            <person name="Miller A.N."/>
            <person name="Grigoriev I.V."/>
            <person name="Debuchy R."/>
            <person name="Gladieux P."/>
            <person name="Hiltunen Thoren M."/>
            <person name="Johannesson H."/>
        </authorList>
    </citation>
    <scope>NUCLEOTIDE SEQUENCE</scope>
    <source>
        <strain evidence="8">PSN293</strain>
    </source>
</reference>
<feature type="domain" description="Helicase ATP-binding" evidence="6">
    <location>
        <begin position="1"/>
        <end position="137"/>
    </location>
</feature>
<dbReference type="SUPFAM" id="SSF52540">
    <property type="entry name" value="P-loop containing nucleoside triphosphate hydrolases"/>
    <property type="match status" value="1"/>
</dbReference>
<gene>
    <name evidence="8" type="ORF">QBC37DRAFT_175891</name>
</gene>
<reference evidence="8" key="2">
    <citation type="submission" date="2023-05" db="EMBL/GenBank/DDBJ databases">
        <authorList>
            <consortium name="Lawrence Berkeley National Laboratory"/>
            <person name="Steindorff A."/>
            <person name="Hensen N."/>
            <person name="Bonometti L."/>
            <person name="Westerberg I."/>
            <person name="Brannstrom I.O."/>
            <person name="Guillou S."/>
            <person name="Cros-Aarteil S."/>
            <person name="Calhoun S."/>
            <person name="Haridas S."/>
            <person name="Kuo A."/>
            <person name="Mondo S."/>
            <person name="Pangilinan J."/>
            <person name="Riley R."/>
            <person name="Labutti K."/>
            <person name="Andreopoulos B."/>
            <person name="Lipzen A."/>
            <person name="Chen C."/>
            <person name="Yanf M."/>
            <person name="Daum C."/>
            <person name="Ng V."/>
            <person name="Clum A."/>
            <person name="Ohm R."/>
            <person name="Martin F."/>
            <person name="Silar P."/>
            <person name="Natvig D."/>
            <person name="Lalanne C."/>
            <person name="Gautier V."/>
            <person name="Ament-Velasquez S.L."/>
            <person name="Kruys A."/>
            <person name="Hutchinson M.I."/>
            <person name="Powell A.J."/>
            <person name="Barry K."/>
            <person name="Miller A.N."/>
            <person name="Grigoriev I.V."/>
            <person name="Debuchy R."/>
            <person name="Gladieux P."/>
            <person name="Thoren M.H."/>
            <person name="Johannesson H."/>
        </authorList>
    </citation>
    <scope>NUCLEOTIDE SEQUENCE</scope>
    <source>
        <strain evidence="8">PSN293</strain>
    </source>
</reference>
<dbReference type="GO" id="GO:0000724">
    <property type="term" value="P:double-strand break repair via homologous recombination"/>
    <property type="evidence" value="ECO:0007669"/>
    <property type="project" value="TreeGrafter"/>
</dbReference>
<keyword evidence="8" id="KW-0378">Hydrolase</keyword>
<dbReference type="InterPro" id="IPR001650">
    <property type="entry name" value="Helicase_C-like"/>
</dbReference>
<dbReference type="AlphaFoldDB" id="A0AAN6XSP0"/>
<keyword evidence="9" id="KW-1185">Reference proteome</keyword>
<accession>A0AAN6XSP0</accession>
<organism evidence="8 9">
    <name type="scientific">Rhypophila decipiens</name>
    <dbReference type="NCBI Taxonomy" id="261697"/>
    <lineage>
        <taxon>Eukaryota</taxon>
        <taxon>Fungi</taxon>
        <taxon>Dikarya</taxon>
        <taxon>Ascomycota</taxon>
        <taxon>Pezizomycotina</taxon>
        <taxon>Sordariomycetes</taxon>
        <taxon>Sordariomycetidae</taxon>
        <taxon>Sordariales</taxon>
        <taxon>Naviculisporaceae</taxon>
        <taxon>Rhypophila</taxon>
    </lineage>
</organism>
<dbReference type="PANTHER" id="PTHR13710:SF154">
    <property type="entry name" value="RECQ HELICASE, PUTATIVE (AFU_ORTHOLOGUE AFUA_6G14720)-RELATED"/>
    <property type="match status" value="1"/>
</dbReference>
<dbReference type="GO" id="GO:0009378">
    <property type="term" value="F:four-way junction helicase activity"/>
    <property type="evidence" value="ECO:0007669"/>
    <property type="project" value="TreeGrafter"/>
</dbReference>
<dbReference type="GO" id="GO:0003676">
    <property type="term" value="F:nucleic acid binding"/>
    <property type="evidence" value="ECO:0007669"/>
    <property type="project" value="InterPro"/>
</dbReference>
<evidence type="ECO:0000256" key="5">
    <source>
        <dbReference type="ARBA" id="ARBA00034808"/>
    </source>
</evidence>
<name>A0AAN6XSP0_9PEZI</name>
<dbReference type="PROSITE" id="PS51192">
    <property type="entry name" value="HELICASE_ATP_BIND_1"/>
    <property type="match status" value="1"/>
</dbReference>
<evidence type="ECO:0000313" key="9">
    <source>
        <dbReference type="Proteomes" id="UP001301769"/>
    </source>
</evidence>
<sequence>MLPAFCSPDGVTVVVVPLVALREDLHRRCQERGIDSHIWAGRGANRAASIVFITPESAVTKGFESFINRLHGRGQLDRVVMDECHTVLDSERGFRPQLSELGEVLRGFGVQAVFLTATLGPGDVPLFYSRMKLGGQRVCLFRQRTTRRNIAYRVERVEEEEEEGQVQRVVEEGLERYPGGKIIVYSGRIDRGKRLGALLSCPVYYSTLDTTEGKAKRVAEWREKGGVIVTTNALGMGIDIPNVRMVVHVGAPRKLRDYAQESGRAGRDGEKSEAIIIHRVQKRRE</sequence>
<evidence type="ECO:0000256" key="3">
    <source>
        <dbReference type="ARBA" id="ARBA00022840"/>
    </source>
</evidence>
<dbReference type="SMART" id="SM00490">
    <property type="entry name" value="HELICc"/>
    <property type="match status" value="1"/>
</dbReference>
<dbReference type="PROSITE" id="PS51194">
    <property type="entry name" value="HELICASE_CTER"/>
    <property type="match status" value="1"/>
</dbReference>
<dbReference type="InterPro" id="IPR027417">
    <property type="entry name" value="P-loop_NTPase"/>
</dbReference>
<keyword evidence="8" id="KW-0347">Helicase</keyword>
<dbReference type="GO" id="GO:0043138">
    <property type="term" value="F:3'-5' DNA helicase activity"/>
    <property type="evidence" value="ECO:0007669"/>
    <property type="project" value="UniProtKB-EC"/>
</dbReference>
<dbReference type="InterPro" id="IPR014001">
    <property type="entry name" value="Helicase_ATP-bd"/>
</dbReference>
<comment type="caution">
    <text evidence="8">The sequence shown here is derived from an EMBL/GenBank/DDBJ whole genome shotgun (WGS) entry which is preliminary data.</text>
</comment>
<dbReference type="GO" id="GO:0005694">
    <property type="term" value="C:chromosome"/>
    <property type="evidence" value="ECO:0007669"/>
    <property type="project" value="TreeGrafter"/>
</dbReference>
<feature type="non-terminal residue" evidence="8">
    <location>
        <position position="285"/>
    </location>
</feature>
<dbReference type="GO" id="GO:0005524">
    <property type="term" value="F:ATP binding"/>
    <property type="evidence" value="ECO:0007669"/>
    <property type="project" value="UniProtKB-KW"/>
</dbReference>
<feature type="domain" description="Helicase C-terminal" evidence="7">
    <location>
        <begin position="165"/>
        <end position="285"/>
    </location>
</feature>
<evidence type="ECO:0000259" key="7">
    <source>
        <dbReference type="PROSITE" id="PS51194"/>
    </source>
</evidence>
<dbReference type="InterPro" id="IPR011545">
    <property type="entry name" value="DEAD/DEAH_box_helicase_dom"/>
</dbReference>
<dbReference type="Gene3D" id="3.40.50.300">
    <property type="entry name" value="P-loop containing nucleotide triphosphate hydrolases"/>
    <property type="match status" value="2"/>
</dbReference>
<evidence type="ECO:0000259" key="6">
    <source>
        <dbReference type="PROSITE" id="PS51192"/>
    </source>
</evidence>
<keyword evidence="2" id="KW-0547">Nucleotide-binding</keyword>
<keyword evidence="3" id="KW-0067">ATP-binding</keyword>
<dbReference type="GO" id="GO:0005737">
    <property type="term" value="C:cytoplasm"/>
    <property type="evidence" value="ECO:0007669"/>
    <property type="project" value="TreeGrafter"/>
</dbReference>
<evidence type="ECO:0000313" key="8">
    <source>
        <dbReference type="EMBL" id="KAK4205856.1"/>
    </source>
</evidence>
<protein>
    <recommendedName>
        <fullName evidence="5">DNA 3'-5' helicase</fullName>
        <ecNumber evidence="5">5.6.2.4</ecNumber>
    </recommendedName>
</protein>
<evidence type="ECO:0000256" key="4">
    <source>
        <dbReference type="ARBA" id="ARBA00034617"/>
    </source>
</evidence>
<comment type="similarity">
    <text evidence="1">Belongs to the helicase family. RecQ subfamily.</text>
</comment>